<dbReference type="Gene3D" id="3.20.20.150">
    <property type="entry name" value="Divalent-metal-dependent TIM barrel enzymes"/>
    <property type="match status" value="1"/>
</dbReference>
<proteinExistence type="predicted"/>
<organism evidence="2 3">
    <name type="scientific">Cladophialophora chaetospira</name>
    <dbReference type="NCBI Taxonomy" id="386627"/>
    <lineage>
        <taxon>Eukaryota</taxon>
        <taxon>Fungi</taxon>
        <taxon>Dikarya</taxon>
        <taxon>Ascomycota</taxon>
        <taxon>Pezizomycotina</taxon>
        <taxon>Eurotiomycetes</taxon>
        <taxon>Chaetothyriomycetidae</taxon>
        <taxon>Chaetothyriales</taxon>
        <taxon>Herpotrichiellaceae</taxon>
        <taxon>Cladophialophora</taxon>
    </lineage>
</organism>
<dbReference type="InterPro" id="IPR013022">
    <property type="entry name" value="Xyl_isomerase-like_TIM-brl"/>
</dbReference>
<gene>
    <name evidence="2" type="ORF">H2200_012930</name>
</gene>
<protein>
    <recommendedName>
        <fullName evidence="1">Xylose isomerase-like TIM barrel domain-containing protein</fullName>
    </recommendedName>
</protein>
<feature type="domain" description="Xylose isomerase-like TIM barrel" evidence="1">
    <location>
        <begin position="27"/>
        <end position="317"/>
    </location>
</feature>
<dbReference type="PANTHER" id="PTHR12110">
    <property type="entry name" value="HYDROXYPYRUVATE ISOMERASE"/>
    <property type="match status" value="1"/>
</dbReference>
<dbReference type="SUPFAM" id="SSF51658">
    <property type="entry name" value="Xylose isomerase-like"/>
    <property type="match status" value="1"/>
</dbReference>
<evidence type="ECO:0000313" key="3">
    <source>
        <dbReference type="Proteomes" id="UP001172673"/>
    </source>
</evidence>
<sequence>MVRSLDLATASSSLGKPQAGHSIESILQAAATNGIKGIEICYEALVHHATRGTGPSEEVRESSILQAAEDIKRRCDAQGLVVIVLQPFDSYEGLLDEEAHRRAISKWSQWLVLAQALGCDMIQMPSNFMLSGTTGDFNRVVADLIEIADLALAASPPVRIAYESVAWGTHFDLWEQSWDLVKAVDRPNVGLCLDTFHIAGRVWGDPSTTEGTTPGADAELTASLSRLVHDVDLNKVFYVQLSDVEKLSSPLVRGHPLHVEGQPCRMTWSRTSRLFPCEEHLGGYLPVLDVAYAIVNQLGYRGWISMETFSRHLWESKPDIPMSYAKRAAQSYKMVCAKLGWDELIDG</sequence>
<dbReference type="InterPro" id="IPR050312">
    <property type="entry name" value="IolE/XylAMocC-like"/>
</dbReference>
<evidence type="ECO:0000259" key="1">
    <source>
        <dbReference type="Pfam" id="PF01261"/>
    </source>
</evidence>
<dbReference type="AlphaFoldDB" id="A0AA39CC24"/>
<reference evidence="2" key="1">
    <citation type="submission" date="2022-10" db="EMBL/GenBank/DDBJ databases">
        <title>Culturing micro-colonial fungi from biological soil crusts in the Mojave desert and describing Neophaeococcomyces mojavensis, and introducing the new genera and species Taxawa tesnikishii.</title>
        <authorList>
            <person name="Kurbessoian T."/>
            <person name="Stajich J.E."/>
        </authorList>
    </citation>
    <scope>NUCLEOTIDE SEQUENCE</scope>
    <source>
        <strain evidence="2">TK_41</strain>
    </source>
</reference>
<name>A0AA39CC24_9EURO</name>
<accession>A0AA39CC24</accession>
<keyword evidence="3" id="KW-1185">Reference proteome</keyword>
<comment type="caution">
    <text evidence="2">The sequence shown here is derived from an EMBL/GenBank/DDBJ whole genome shotgun (WGS) entry which is preliminary data.</text>
</comment>
<evidence type="ECO:0000313" key="2">
    <source>
        <dbReference type="EMBL" id="KAJ9602736.1"/>
    </source>
</evidence>
<dbReference type="Pfam" id="PF01261">
    <property type="entry name" value="AP_endonuc_2"/>
    <property type="match status" value="1"/>
</dbReference>
<dbReference type="PANTHER" id="PTHR12110:SF21">
    <property type="entry name" value="XYLOSE ISOMERASE-LIKE TIM BARREL DOMAIN-CONTAINING PROTEIN"/>
    <property type="match status" value="1"/>
</dbReference>
<dbReference type="InterPro" id="IPR036237">
    <property type="entry name" value="Xyl_isomerase-like_sf"/>
</dbReference>
<dbReference type="EMBL" id="JAPDRK010000025">
    <property type="protein sequence ID" value="KAJ9602736.1"/>
    <property type="molecule type" value="Genomic_DNA"/>
</dbReference>
<dbReference type="Proteomes" id="UP001172673">
    <property type="component" value="Unassembled WGS sequence"/>
</dbReference>